<dbReference type="GO" id="GO:0030964">
    <property type="term" value="C:NADH dehydrogenase complex"/>
    <property type="evidence" value="ECO:0007669"/>
    <property type="project" value="TreeGrafter"/>
</dbReference>
<protein>
    <recommendedName>
        <fullName evidence="4 15">NADH-ubiquinone oxidoreductase chain 4L</fullName>
        <ecNumber evidence="3 15">7.1.1.2</ecNumber>
    </recommendedName>
</protein>
<dbReference type="GO" id="GO:0042773">
    <property type="term" value="P:ATP synthesis coupled electron transport"/>
    <property type="evidence" value="ECO:0007669"/>
    <property type="project" value="UniProtKB-UniRule"/>
</dbReference>
<evidence type="ECO:0000313" key="16">
    <source>
        <dbReference type="EMBL" id="AAY51826.1"/>
    </source>
</evidence>
<comment type="subcellular location">
    <subcellularLocation>
        <location evidence="15">Mitochondrion inner membrane</location>
        <topology evidence="15">Multi-pass membrane protein</topology>
    </subcellularLocation>
    <subcellularLocation>
        <location evidence="1">Mitochondrion membrane</location>
        <topology evidence="1">Multi-pass membrane protein</topology>
    </subcellularLocation>
</comment>
<comment type="function">
    <text evidence="15">Core subunit of the mitochondrial membrane respiratory chain NADH dehydrogenase (Complex I) which catalyzes electron transfer from NADH through the respiratory chain, using ubiquinone as an electron acceptor.</text>
</comment>
<keyword evidence="12 15" id="KW-0830">Ubiquinone</keyword>
<dbReference type="PANTHER" id="PTHR11434:SF0">
    <property type="entry name" value="NADH-UBIQUINONE OXIDOREDUCTASE CHAIN 4L"/>
    <property type="match status" value="1"/>
</dbReference>
<evidence type="ECO:0000256" key="15">
    <source>
        <dbReference type="RuleBase" id="RU004419"/>
    </source>
</evidence>
<evidence type="ECO:0000256" key="6">
    <source>
        <dbReference type="ARBA" id="ARBA00022660"/>
    </source>
</evidence>
<evidence type="ECO:0000256" key="4">
    <source>
        <dbReference type="ARBA" id="ARBA00016612"/>
    </source>
</evidence>
<comment type="catalytic activity">
    <reaction evidence="15">
        <text>a ubiquinone + NADH + 5 H(+)(in) = a ubiquinol + NAD(+) + 4 H(+)(out)</text>
        <dbReference type="Rhea" id="RHEA:29091"/>
        <dbReference type="Rhea" id="RHEA-COMP:9565"/>
        <dbReference type="Rhea" id="RHEA-COMP:9566"/>
        <dbReference type="ChEBI" id="CHEBI:15378"/>
        <dbReference type="ChEBI" id="CHEBI:16389"/>
        <dbReference type="ChEBI" id="CHEBI:17976"/>
        <dbReference type="ChEBI" id="CHEBI:57540"/>
        <dbReference type="ChEBI" id="CHEBI:57945"/>
        <dbReference type="EC" id="7.1.1.2"/>
    </reaction>
</comment>
<feature type="transmembrane region" description="Helical" evidence="15">
    <location>
        <begin position="28"/>
        <end position="49"/>
    </location>
</feature>
<keyword evidence="5 15" id="KW-0813">Transport</keyword>
<dbReference type="Gene3D" id="1.10.287.3510">
    <property type="match status" value="1"/>
</dbReference>
<dbReference type="PANTHER" id="PTHR11434">
    <property type="entry name" value="NADH-UBIQUINONE OXIDOREDUCTASE SUBUNIT ND4L"/>
    <property type="match status" value="1"/>
</dbReference>
<dbReference type="GO" id="GO:0016651">
    <property type="term" value="F:oxidoreductase activity, acting on NAD(P)H"/>
    <property type="evidence" value="ECO:0007669"/>
    <property type="project" value="InterPro"/>
</dbReference>
<accession>Q2QJE0</accession>
<sequence>MKFFLFFMCFIFFLGCVGVIINRKHLLTVMLCLELLLVSLFVNFSLLCSFYNNFSFCSSSLVLLTFSACEAGVGLALLVVVSRFCGSDNVFSLNLLRI</sequence>
<evidence type="ECO:0000256" key="2">
    <source>
        <dbReference type="ARBA" id="ARBA00010519"/>
    </source>
</evidence>
<reference evidence="16" key="1">
    <citation type="journal article" date="2006" name="Mol. Phylogenet. Evol.">
        <title>The complete mitochondrial genomes of the sea lily Gymnocrinus richeri and the feather star Phanogenia gracilis: signature nucleotide bias and unique nad4L gene rearrangement within crinoids.</title>
        <authorList>
            <person name="Scouras A."/>
            <person name="Smith M.J."/>
        </authorList>
    </citation>
    <scope>NUCLEOTIDE SEQUENCE</scope>
</reference>
<evidence type="ECO:0000256" key="8">
    <source>
        <dbReference type="ARBA" id="ARBA00022967"/>
    </source>
</evidence>
<dbReference type="AlphaFoldDB" id="Q2QJE0"/>
<dbReference type="GO" id="GO:0008137">
    <property type="term" value="F:NADH dehydrogenase (ubiquinone) activity"/>
    <property type="evidence" value="ECO:0007669"/>
    <property type="project" value="UniProtKB-EC"/>
</dbReference>
<evidence type="ECO:0000256" key="3">
    <source>
        <dbReference type="ARBA" id="ARBA00012944"/>
    </source>
</evidence>
<keyword evidence="15" id="KW-0999">Mitochondrion inner membrane</keyword>
<evidence type="ECO:0000256" key="14">
    <source>
        <dbReference type="ARBA" id="ARBA00023136"/>
    </source>
</evidence>
<keyword evidence="11 15" id="KW-0520">NAD</keyword>
<geneLocation type="mitochondrion" evidence="16"/>
<name>Q2QJE0_9ECHI</name>
<dbReference type="PROSITE" id="PS51257">
    <property type="entry name" value="PROKAR_LIPOPROTEIN"/>
    <property type="match status" value="1"/>
</dbReference>
<evidence type="ECO:0000256" key="11">
    <source>
        <dbReference type="ARBA" id="ARBA00023027"/>
    </source>
</evidence>
<dbReference type="GO" id="GO:0005743">
    <property type="term" value="C:mitochondrial inner membrane"/>
    <property type="evidence" value="ECO:0007669"/>
    <property type="project" value="UniProtKB-SubCell"/>
</dbReference>
<proteinExistence type="inferred from homology"/>
<dbReference type="InterPro" id="IPR001133">
    <property type="entry name" value="NADH_UbQ_OxRdtase_chain4L/K"/>
</dbReference>
<evidence type="ECO:0000256" key="13">
    <source>
        <dbReference type="ARBA" id="ARBA00023128"/>
    </source>
</evidence>
<dbReference type="EMBL" id="DQ068952">
    <property type="protein sequence ID" value="AAY51826.1"/>
    <property type="molecule type" value="Genomic_DNA"/>
</dbReference>
<evidence type="ECO:0000256" key="1">
    <source>
        <dbReference type="ARBA" id="ARBA00004225"/>
    </source>
</evidence>
<evidence type="ECO:0000256" key="5">
    <source>
        <dbReference type="ARBA" id="ARBA00022448"/>
    </source>
</evidence>
<evidence type="ECO:0000256" key="12">
    <source>
        <dbReference type="ARBA" id="ARBA00023075"/>
    </source>
</evidence>
<keyword evidence="8 15" id="KW-1278">Translocase</keyword>
<keyword evidence="9 15" id="KW-0249">Electron transport</keyword>
<keyword evidence="7 15" id="KW-0812">Transmembrane</keyword>
<evidence type="ECO:0000256" key="9">
    <source>
        <dbReference type="ARBA" id="ARBA00022982"/>
    </source>
</evidence>
<keyword evidence="6 15" id="KW-0679">Respiratory chain</keyword>
<keyword evidence="14 15" id="KW-0472">Membrane</keyword>
<keyword evidence="10 15" id="KW-1133">Transmembrane helix</keyword>
<organism evidence="16">
    <name type="scientific">Phanogenia gracilis</name>
    <dbReference type="NCBI Taxonomy" id="329963"/>
    <lineage>
        <taxon>Eukaryota</taxon>
        <taxon>Metazoa</taxon>
        <taxon>Echinodermata</taxon>
        <taxon>Pelmatozoa</taxon>
        <taxon>Crinoidea</taxon>
        <taxon>Articulata</taxon>
        <taxon>Comatulida</taxon>
        <taxon>Comatulidae</taxon>
        <taxon>Comatulinae</taxon>
        <taxon>Phanogenia</taxon>
    </lineage>
</organism>
<dbReference type="InterPro" id="IPR039428">
    <property type="entry name" value="NUOK/Mnh_C1-like"/>
</dbReference>
<keyword evidence="13 15" id="KW-0496">Mitochondrion</keyword>
<dbReference type="Pfam" id="PF00420">
    <property type="entry name" value="Oxidored_q2"/>
    <property type="match status" value="1"/>
</dbReference>
<gene>
    <name evidence="16" type="primary">nad4L</name>
</gene>
<evidence type="ECO:0000256" key="10">
    <source>
        <dbReference type="ARBA" id="ARBA00022989"/>
    </source>
</evidence>
<dbReference type="EC" id="7.1.1.2" evidence="3 15"/>
<evidence type="ECO:0000256" key="7">
    <source>
        <dbReference type="ARBA" id="ARBA00022692"/>
    </source>
</evidence>
<feature type="transmembrane region" description="Helical" evidence="15">
    <location>
        <begin position="61"/>
        <end position="84"/>
    </location>
</feature>
<comment type="similarity">
    <text evidence="2 15">Belongs to the complex I subunit 4L family.</text>
</comment>